<dbReference type="GO" id="GO:0016020">
    <property type="term" value="C:membrane"/>
    <property type="evidence" value="ECO:0007669"/>
    <property type="project" value="UniProtKB-SubCell"/>
</dbReference>
<dbReference type="AlphaFoldDB" id="A0AB34L436"/>
<evidence type="ECO:0000256" key="2">
    <source>
        <dbReference type="ARBA" id="ARBA00022692"/>
    </source>
</evidence>
<name>A0AB34L436_9PEZI</name>
<protein>
    <recommendedName>
        <fullName evidence="5">Armadillo-like helical domain-containing protein</fullName>
    </recommendedName>
</protein>
<feature type="domain" description="Armadillo-like helical" evidence="5">
    <location>
        <begin position="399"/>
        <end position="623"/>
    </location>
</feature>
<dbReference type="SMART" id="SM01158">
    <property type="entry name" value="DUF1741"/>
    <property type="match status" value="1"/>
</dbReference>
<dbReference type="InterPro" id="IPR013636">
    <property type="entry name" value="ARMH3_C"/>
</dbReference>
<reference evidence="6 7" key="1">
    <citation type="journal article" date="2020" name="Microbiol. Resour. Announc.">
        <title>Draft Genome Sequence of a Cladosporium Species Isolated from the Mesophotic Ascidian Didemnum maculosum.</title>
        <authorList>
            <person name="Gioti A."/>
            <person name="Siaperas R."/>
            <person name="Nikolaivits E."/>
            <person name="Le Goff G."/>
            <person name="Ouazzani J."/>
            <person name="Kotoulas G."/>
            <person name="Topakas E."/>
        </authorList>
    </citation>
    <scope>NUCLEOTIDE SEQUENCE [LARGE SCALE GENOMIC DNA]</scope>
    <source>
        <strain evidence="6 7">TM138-S3</strain>
    </source>
</reference>
<dbReference type="PANTHER" id="PTHR13608">
    <property type="entry name" value="ARMADILLO-LIKE HELICAL DOMAIN-CONTAINING PROTEIN 3"/>
    <property type="match status" value="1"/>
</dbReference>
<dbReference type="GeneID" id="96001625"/>
<keyword evidence="7" id="KW-1185">Reference proteome</keyword>
<keyword evidence="3" id="KW-1133">Transmembrane helix</keyword>
<dbReference type="PANTHER" id="PTHR13608:SF3">
    <property type="entry name" value="ARMADILLO-LIKE HELICAL DOMAIN-CONTAINING PROTEIN 3"/>
    <property type="match status" value="1"/>
</dbReference>
<dbReference type="Pfam" id="PF08427">
    <property type="entry name" value="ARMH3_C"/>
    <property type="match status" value="1"/>
</dbReference>
<dbReference type="InterPro" id="IPR039868">
    <property type="entry name" value="ARMD3-like"/>
</dbReference>
<dbReference type="Proteomes" id="UP000803884">
    <property type="component" value="Unassembled WGS sequence"/>
</dbReference>
<evidence type="ECO:0000256" key="1">
    <source>
        <dbReference type="ARBA" id="ARBA00004370"/>
    </source>
</evidence>
<comment type="subcellular location">
    <subcellularLocation>
        <location evidence="1">Membrane</location>
    </subcellularLocation>
</comment>
<accession>A0AB34L436</accession>
<dbReference type="EMBL" id="JAAQHG020000001">
    <property type="protein sequence ID" value="KAL1591106.1"/>
    <property type="molecule type" value="Genomic_DNA"/>
</dbReference>
<dbReference type="RefSeq" id="XP_069234211.1">
    <property type="nucleotide sequence ID" value="XM_069368787.1"/>
</dbReference>
<evidence type="ECO:0000256" key="3">
    <source>
        <dbReference type="ARBA" id="ARBA00022989"/>
    </source>
</evidence>
<evidence type="ECO:0000313" key="7">
    <source>
        <dbReference type="Proteomes" id="UP000803884"/>
    </source>
</evidence>
<sequence>MDLQSPLTQQSRPEYFEPKIVTLYKELFRDVEGEEHTEGFWRELFLLKPDVPRLKQILDDIDADYLLHAPHQSRQLLLRAVAAVREGSAPADNNALDTLSVFFSVVLTKKFTNPSSDIIDVLAGLDNVDAVFSDLVATLEAAIKTGRDVSTRQKAIRAAIAVVAGGYQTALVSYFVHRDFFPVLMSHILDMDHPLRASEPFLLVGLLANYDKFETHNQYRVRLADYVEESAMQKVVESIGWTCKLLQDHYIAILDDTPVAWSIGGTLSYVGLGALTRTKPAAPVLSEEEQRKLFAEQPGPQAASVLALYDFALANKVFRQKLIAQPSSDKDVAPPFSMFLSYTSYSFQHAYRTTRSSLYAHLTIILLWILVEDPTTATLLSETTATVRLCRQRPPYLLPPAKEDRPYMAAILDIFIDGINHNLRKRLDTVFYNQSIVVLSRILNHFAKTRAKLTYHWSELWRCLLAFVRFLTTYAEDLNTLPGTTSVVRDLVDLLTLALNTGESFLPDSASYDDLFYKLVESGEALTNLRTAYNLAKPDDRASINTLIGVSTHYREMIDEHHKGRSTNLSPREVSKIIKMGYETLSIETREGLEIGKTFREADWKSVVKRATRVAVADAAALVAS</sequence>
<evidence type="ECO:0000313" key="6">
    <source>
        <dbReference type="EMBL" id="KAL1591106.1"/>
    </source>
</evidence>
<evidence type="ECO:0000259" key="5">
    <source>
        <dbReference type="SMART" id="SM01158"/>
    </source>
</evidence>
<gene>
    <name evidence="6" type="ORF">WHR41_00181</name>
</gene>
<evidence type="ECO:0000256" key="4">
    <source>
        <dbReference type="ARBA" id="ARBA00023136"/>
    </source>
</evidence>
<comment type="caution">
    <text evidence="6">The sequence shown here is derived from an EMBL/GenBank/DDBJ whole genome shotgun (WGS) entry which is preliminary data.</text>
</comment>
<dbReference type="GO" id="GO:0005829">
    <property type="term" value="C:cytosol"/>
    <property type="evidence" value="ECO:0007669"/>
    <property type="project" value="TreeGrafter"/>
</dbReference>
<organism evidence="6 7">
    <name type="scientific">Cladosporium halotolerans</name>
    <dbReference type="NCBI Taxonomy" id="1052096"/>
    <lineage>
        <taxon>Eukaryota</taxon>
        <taxon>Fungi</taxon>
        <taxon>Dikarya</taxon>
        <taxon>Ascomycota</taxon>
        <taxon>Pezizomycotina</taxon>
        <taxon>Dothideomycetes</taxon>
        <taxon>Dothideomycetidae</taxon>
        <taxon>Cladosporiales</taxon>
        <taxon>Cladosporiaceae</taxon>
        <taxon>Cladosporium</taxon>
    </lineage>
</organism>
<keyword evidence="2" id="KW-0812">Transmembrane</keyword>
<keyword evidence="4" id="KW-0472">Membrane</keyword>
<proteinExistence type="predicted"/>